<dbReference type="GO" id="GO:0016787">
    <property type="term" value="F:hydrolase activity"/>
    <property type="evidence" value="ECO:0007669"/>
    <property type="project" value="UniProtKB-ARBA"/>
</dbReference>
<reference evidence="2" key="2">
    <citation type="submission" date="2023-01" db="EMBL/GenBank/DDBJ databases">
        <authorList>
            <person name="Sun Q."/>
            <person name="Evtushenko L."/>
        </authorList>
    </citation>
    <scope>NUCLEOTIDE SEQUENCE</scope>
    <source>
        <strain evidence="2">VKM Ac-1401</strain>
    </source>
</reference>
<organism evidence="2 3">
    <name type="scientific">Leifsonia poae</name>
    <dbReference type="NCBI Taxonomy" id="110933"/>
    <lineage>
        <taxon>Bacteria</taxon>
        <taxon>Bacillati</taxon>
        <taxon>Actinomycetota</taxon>
        <taxon>Actinomycetes</taxon>
        <taxon>Micrococcales</taxon>
        <taxon>Microbacteriaceae</taxon>
        <taxon>Leifsonia</taxon>
    </lineage>
</organism>
<dbReference type="EMBL" id="BSEN01000015">
    <property type="protein sequence ID" value="GLJ78298.1"/>
    <property type="molecule type" value="Genomic_DNA"/>
</dbReference>
<dbReference type="Pfam" id="PF01663">
    <property type="entry name" value="Phosphodiest"/>
    <property type="match status" value="1"/>
</dbReference>
<dbReference type="PANTHER" id="PTHR10151">
    <property type="entry name" value="ECTONUCLEOTIDE PYROPHOSPHATASE/PHOSPHODIESTERASE"/>
    <property type="match status" value="1"/>
</dbReference>
<protein>
    <submittedName>
        <fullName evidence="2">Nucleotide pyrophosphatase</fullName>
    </submittedName>
</protein>
<feature type="chain" id="PRO_5040857466" evidence="1">
    <location>
        <begin position="25"/>
        <end position="381"/>
    </location>
</feature>
<comment type="caution">
    <text evidence="2">The sequence shown here is derived from an EMBL/GenBank/DDBJ whole genome shotgun (WGS) entry which is preliminary data.</text>
</comment>
<dbReference type="PANTHER" id="PTHR10151:SF120">
    <property type="entry name" value="BIS(5'-ADENOSYL)-TRIPHOSPHATASE"/>
    <property type="match status" value="1"/>
</dbReference>
<sequence length="381" mass="40669">MLPAAFTTRSSLAAVLPSCSAALAGEANELDLPAVDHAVVIVVDGLGAAALRSRAGHARTLASLLGKTTTIDAGFPTTTAAALATLATGTYPGEHGLVGYKVRDTVNGRLVNQLNGWDGRLDPAIWQRSRTVFEEAAENGVHSWAIGMPKHSDSGFTHAILRGAEYVGGRTMAERFAEAERIVQTPGPGLTYLYVSELDQLAHARGWESPDWTDALETLDALVASFRRRLGPRHGALLTADHGVIDVPSSGHVLFDTAPELVDGVSAIGGEPRLLHLYLETPGAEAATQLAERWRDVEGDRAWVATRDEAVAMGWFGPEVAPEVLPRIGDVLVAARKRIAYYDSRDPSRTGQNMIGQHGSLTADETRVPLLRFGAFASSTR</sequence>
<dbReference type="Proteomes" id="UP001142372">
    <property type="component" value="Unassembled WGS sequence"/>
</dbReference>
<dbReference type="Gene3D" id="3.40.720.10">
    <property type="entry name" value="Alkaline Phosphatase, subunit A"/>
    <property type="match status" value="1"/>
</dbReference>
<keyword evidence="3" id="KW-1185">Reference proteome</keyword>
<dbReference type="SUPFAM" id="SSF53649">
    <property type="entry name" value="Alkaline phosphatase-like"/>
    <property type="match status" value="1"/>
</dbReference>
<dbReference type="InterPro" id="IPR017850">
    <property type="entry name" value="Alkaline_phosphatase_core_sf"/>
</dbReference>
<proteinExistence type="predicted"/>
<evidence type="ECO:0000313" key="2">
    <source>
        <dbReference type="EMBL" id="GLJ78298.1"/>
    </source>
</evidence>
<keyword evidence="1" id="KW-0732">Signal</keyword>
<dbReference type="InterPro" id="IPR002591">
    <property type="entry name" value="Phosphodiest/P_Trfase"/>
</dbReference>
<accession>A0A9W6M1B7</accession>
<dbReference type="AlphaFoldDB" id="A0A9W6M1B7"/>
<feature type="signal peptide" evidence="1">
    <location>
        <begin position="1"/>
        <end position="24"/>
    </location>
</feature>
<evidence type="ECO:0000313" key="3">
    <source>
        <dbReference type="Proteomes" id="UP001142372"/>
    </source>
</evidence>
<name>A0A9W6M1B7_9MICO</name>
<gene>
    <name evidence="2" type="ORF">GCM10017584_38720</name>
</gene>
<reference evidence="2" key="1">
    <citation type="journal article" date="2014" name="Int. J. Syst. Evol. Microbiol.">
        <title>Complete genome sequence of Corynebacterium casei LMG S-19264T (=DSM 44701T), isolated from a smear-ripened cheese.</title>
        <authorList>
            <consortium name="US DOE Joint Genome Institute (JGI-PGF)"/>
            <person name="Walter F."/>
            <person name="Albersmeier A."/>
            <person name="Kalinowski J."/>
            <person name="Ruckert C."/>
        </authorList>
    </citation>
    <scope>NUCLEOTIDE SEQUENCE</scope>
    <source>
        <strain evidence="2">VKM Ac-1401</strain>
    </source>
</reference>
<evidence type="ECO:0000256" key="1">
    <source>
        <dbReference type="SAM" id="SignalP"/>
    </source>
</evidence>